<gene>
    <name evidence="7" type="ORF">HMPREF3206_01337</name>
</gene>
<evidence type="ECO:0000256" key="1">
    <source>
        <dbReference type="ARBA" id="ARBA00004651"/>
    </source>
</evidence>
<dbReference type="EMBL" id="LRPX01000069">
    <property type="protein sequence ID" value="KXA13436.1"/>
    <property type="molecule type" value="Genomic_DNA"/>
</dbReference>
<comment type="caution">
    <text evidence="7">The sequence shown here is derived from an EMBL/GenBank/DDBJ whole genome shotgun (WGS) entry which is preliminary data.</text>
</comment>
<dbReference type="STRING" id="134605.HMPREF3206_01337"/>
<proteinExistence type="predicted"/>
<evidence type="ECO:0000313" key="7">
    <source>
        <dbReference type="EMBL" id="KXA13436.1"/>
    </source>
</evidence>
<dbReference type="Proteomes" id="UP000070617">
    <property type="component" value="Unassembled WGS sequence"/>
</dbReference>
<keyword evidence="3 6" id="KW-0812">Transmembrane</keyword>
<dbReference type="PATRIC" id="fig|134605.3.peg.1323"/>
<evidence type="ECO:0000256" key="3">
    <source>
        <dbReference type="ARBA" id="ARBA00022692"/>
    </source>
</evidence>
<dbReference type="GO" id="GO:0005886">
    <property type="term" value="C:plasma membrane"/>
    <property type="evidence" value="ECO:0007669"/>
    <property type="project" value="UniProtKB-SubCell"/>
</dbReference>
<dbReference type="InterPro" id="IPR005538">
    <property type="entry name" value="LrgA/CidA"/>
</dbReference>
<evidence type="ECO:0000256" key="2">
    <source>
        <dbReference type="ARBA" id="ARBA00022475"/>
    </source>
</evidence>
<keyword evidence="4 6" id="KW-1133">Transmembrane helix</keyword>
<dbReference type="PANTHER" id="PTHR33931:SF2">
    <property type="entry name" value="HOLIN-LIKE PROTEIN CIDA"/>
    <property type="match status" value="1"/>
</dbReference>
<sequence length="126" mass="14002">MGQCLLILAISLLGQFLSDLISFPIPKTIIASLILFVLLELKVVKVDYLRGILDICRKNLAFFFMPVGVAIMTKLGERPSMDYLKVLIVMIISTCVIMIVTGKATDIIIGIQEKIFKRNDKGGDNK</sequence>
<keyword evidence="2" id="KW-1003">Cell membrane</keyword>
<evidence type="ECO:0000256" key="6">
    <source>
        <dbReference type="SAM" id="Phobius"/>
    </source>
</evidence>
<evidence type="ECO:0000256" key="4">
    <source>
        <dbReference type="ARBA" id="ARBA00022989"/>
    </source>
</evidence>
<dbReference type="RefSeq" id="WP_008801626.1">
    <property type="nucleotide sequence ID" value="NZ_KQ956559.1"/>
</dbReference>
<dbReference type="AlphaFoldDB" id="A0A133NAW4"/>
<evidence type="ECO:0000313" key="8">
    <source>
        <dbReference type="Proteomes" id="UP000070617"/>
    </source>
</evidence>
<feature type="transmembrane region" description="Helical" evidence="6">
    <location>
        <begin position="28"/>
        <end position="48"/>
    </location>
</feature>
<feature type="transmembrane region" description="Helical" evidence="6">
    <location>
        <begin position="60"/>
        <end position="76"/>
    </location>
</feature>
<keyword evidence="5 6" id="KW-0472">Membrane</keyword>
<accession>A0A133NAW4</accession>
<dbReference type="PANTHER" id="PTHR33931">
    <property type="entry name" value="HOLIN-LIKE PROTEIN CIDA-RELATED"/>
    <property type="match status" value="1"/>
</dbReference>
<comment type="subcellular location">
    <subcellularLocation>
        <location evidence="1">Cell membrane</location>
        <topology evidence="1">Multi-pass membrane protein</topology>
    </subcellularLocation>
</comment>
<name>A0A133NAW4_9FUSO</name>
<reference evidence="8" key="1">
    <citation type="submission" date="2016-01" db="EMBL/GenBank/DDBJ databases">
        <authorList>
            <person name="Mitreva M."/>
            <person name="Pepin K.H."/>
            <person name="Mihindukulasuriya K.A."/>
            <person name="Fulton R."/>
            <person name="Fronick C."/>
            <person name="O'Laughlin M."/>
            <person name="Miner T."/>
            <person name="Herter B."/>
            <person name="Rosa B.A."/>
            <person name="Cordes M."/>
            <person name="Tomlinson C."/>
            <person name="Wollam A."/>
            <person name="Palsikar V.B."/>
            <person name="Mardis E.R."/>
            <person name="Wilson R.K."/>
        </authorList>
    </citation>
    <scope>NUCLEOTIDE SEQUENCE [LARGE SCALE GENOMIC DNA]</scope>
    <source>
        <strain evidence="8">CMW8396</strain>
    </source>
</reference>
<protein>
    <submittedName>
        <fullName evidence="7">LrgA family protein</fullName>
    </submittedName>
</protein>
<feature type="transmembrane region" description="Helical" evidence="6">
    <location>
        <begin position="88"/>
        <end position="111"/>
    </location>
</feature>
<keyword evidence="8" id="KW-1185">Reference proteome</keyword>
<evidence type="ECO:0000256" key="5">
    <source>
        <dbReference type="ARBA" id="ARBA00023136"/>
    </source>
</evidence>
<dbReference type="Pfam" id="PF03788">
    <property type="entry name" value="LrgA"/>
    <property type="match status" value="1"/>
</dbReference>
<organism evidence="7 8">
    <name type="scientific">Fusobacterium equinum</name>
    <dbReference type="NCBI Taxonomy" id="134605"/>
    <lineage>
        <taxon>Bacteria</taxon>
        <taxon>Fusobacteriati</taxon>
        <taxon>Fusobacteriota</taxon>
        <taxon>Fusobacteriia</taxon>
        <taxon>Fusobacteriales</taxon>
        <taxon>Fusobacteriaceae</taxon>
        <taxon>Fusobacterium</taxon>
    </lineage>
</organism>